<evidence type="ECO:0000256" key="1">
    <source>
        <dbReference type="ARBA" id="ARBA00004651"/>
    </source>
</evidence>
<dbReference type="KEGG" id="agv:OJF2_02050"/>
<feature type="transmembrane region" description="Helical" evidence="7">
    <location>
        <begin position="181"/>
        <end position="204"/>
    </location>
</feature>
<keyword evidence="3" id="KW-1003">Cell membrane</keyword>
<keyword evidence="9" id="KW-1185">Reference proteome</keyword>
<organism evidence="8 9">
    <name type="scientific">Aquisphaera giovannonii</name>
    <dbReference type="NCBI Taxonomy" id="406548"/>
    <lineage>
        <taxon>Bacteria</taxon>
        <taxon>Pseudomonadati</taxon>
        <taxon>Planctomycetota</taxon>
        <taxon>Planctomycetia</taxon>
        <taxon>Isosphaerales</taxon>
        <taxon>Isosphaeraceae</taxon>
        <taxon>Aquisphaera</taxon>
    </lineage>
</organism>
<gene>
    <name evidence="8" type="ORF">OJF2_02050</name>
</gene>
<keyword evidence="4 7" id="KW-0812">Transmembrane</keyword>
<feature type="transmembrane region" description="Helical" evidence="7">
    <location>
        <begin position="272"/>
        <end position="291"/>
    </location>
</feature>
<evidence type="ECO:0000313" key="8">
    <source>
        <dbReference type="EMBL" id="QEH31740.1"/>
    </source>
</evidence>
<dbReference type="EMBL" id="CP042997">
    <property type="protein sequence ID" value="QEH31740.1"/>
    <property type="molecule type" value="Genomic_DNA"/>
</dbReference>
<dbReference type="GO" id="GO:0005886">
    <property type="term" value="C:plasma membrane"/>
    <property type="evidence" value="ECO:0007669"/>
    <property type="project" value="UniProtKB-SubCell"/>
</dbReference>
<proteinExistence type="inferred from homology"/>
<feature type="transmembrane region" description="Helical" evidence="7">
    <location>
        <begin position="65"/>
        <end position="85"/>
    </location>
</feature>
<evidence type="ECO:0000256" key="7">
    <source>
        <dbReference type="SAM" id="Phobius"/>
    </source>
</evidence>
<evidence type="ECO:0000256" key="2">
    <source>
        <dbReference type="ARBA" id="ARBA00008929"/>
    </source>
</evidence>
<evidence type="ECO:0000256" key="5">
    <source>
        <dbReference type="ARBA" id="ARBA00022989"/>
    </source>
</evidence>
<feature type="transmembrane region" description="Helical" evidence="7">
    <location>
        <begin position="141"/>
        <end position="160"/>
    </location>
</feature>
<keyword evidence="6 7" id="KW-0472">Membrane</keyword>
<dbReference type="Gene3D" id="1.20.1630.10">
    <property type="entry name" value="Formate dehydrogenase/DMSO reductase domain"/>
    <property type="match status" value="1"/>
</dbReference>
<dbReference type="InterPro" id="IPR005614">
    <property type="entry name" value="NrfD-like"/>
</dbReference>
<comment type="similarity">
    <text evidence="2">Belongs to the NrfD family.</text>
</comment>
<keyword evidence="5 7" id="KW-1133">Transmembrane helix</keyword>
<name>A0A5B9VVK3_9BACT</name>
<feature type="transmembrane region" description="Helical" evidence="7">
    <location>
        <begin position="106"/>
        <end position="129"/>
    </location>
</feature>
<evidence type="ECO:0000256" key="4">
    <source>
        <dbReference type="ARBA" id="ARBA00022692"/>
    </source>
</evidence>
<dbReference type="AlphaFoldDB" id="A0A5B9VVK3"/>
<protein>
    <submittedName>
        <fullName evidence="8">Polysulfide reductase, NrfD</fullName>
    </submittedName>
</protein>
<accession>A0A5B9VVK3</accession>
<dbReference type="RefSeq" id="WP_210420356.1">
    <property type="nucleotide sequence ID" value="NZ_CP042997.1"/>
</dbReference>
<reference evidence="8 9" key="1">
    <citation type="submission" date="2019-08" db="EMBL/GenBank/DDBJ databases">
        <title>Deep-cultivation of Planctomycetes and their phenomic and genomic characterization uncovers novel biology.</title>
        <authorList>
            <person name="Wiegand S."/>
            <person name="Jogler M."/>
            <person name="Boedeker C."/>
            <person name="Pinto D."/>
            <person name="Vollmers J."/>
            <person name="Rivas-Marin E."/>
            <person name="Kohn T."/>
            <person name="Peeters S.H."/>
            <person name="Heuer A."/>
            <person name="Rast P."/>
            <person name="Oberbeckmann S."/>
            <person name="Bunk B."/>
            <person name="Jeske O."/>
            <person name="Meyerdierks A."/>
            <person name="Storesund J.E."/>
            <person name="Kallscheuer N."/>
            <person name="Luecker S."/>
            <person name="Lage O.M."/>
            <person name="Pohl T."/>
            <person name="Merkel B.J."/>
            <person name="Hornburger P."/>
            <person name="Mueller R.-W."/>
            <person name="Bruemmer F."/>
            <person name="Labrenz M."/>
            <person name="Spormann A.M."/>
            <person name="Op den Camp H."/>
            <person name="Overmann J."/>
            <person name="Amann R."/>
            <person name="Jetten M.S.M."/>
            <person name="Mascher T."/>
            <person name="Medema M.H."/>
            <person name="Devos D.P."/>
            <person name="Kaster A.-K."/>
            <person name="Ovreas L."/>
            <person name="Rohde M."/>
            <person name="Galperin M.Y."/>
            <person name="Jogler C."/>
        </authorList>
    </citation>
    <scope>NUCLEOTIDE SEQUENCE [LARGE SCALE GENOMIC DNA]</scope>
    <source>
        <strain evidence="8 9">OJF2</strain>
    </source>
</reference>
<comment type="subcellular location">
    <subcellularLocation>
        <location evidence="1">Cell membrane</location>
        <topology evidence="1">Multi-pass membrane protein</topology>
    </subcellularLocation>
</comment>
<evidence type="ECO:0000256" key="6">
    <source>
        <dbReference type="ARBA" id="ARBA00023136"/>
    </source>
</evidence>
<evidence type="ECO:0000313" key="9">
    <source>
        <dbReference type="Proteomes" id="UP000324233"/>
    </source>
</evidence>
<sequence>MTTLGDREPTKAHSGYLGAEVTKAPDWHGLVTLDLLLNNLTTGLFLAAAVGELARPALIGPVARLAYPIALVALLADLLCLVVDLGNPTRFHHMLRVFKPTSPMSLGVWSLTAYSLPLTLVVAIDLLGWLGLLPSSGGVGLARGAILALGLLPAFGSAIYKGVLFSTSSQPGWKDARWLGAYLVSSALMYGAGGLYALAILAGLEAAGPLRWAFAALVATNLVPLGLLAAGLHPALARVHHRGGLYRLGALAAGVGVLGPLALVLASGGEPAAWAALGGLVLGGLAWRHAIVMLPHGAPHGAGSPG</sequence>
<feature type="transmembrane region" description="Helical" evidence="7">
    <location>
        <begin position="210"/>
        <end position="232"/>
    </location>
</feature>
<dbReference type="Proteomes" id="UP000324233">
    <property type="component" value="Chromosome"/>
</dbReference>
<evidence type="ECO:0000256" key="3">
    <source>
        <dbReference type="ARBA" id="ARBA00022475"/>
    </source>
</evidence>
<feature type="transmembrane region" description="Helical" evidence="7">
    <location>
        <begin position="244"/>
        <end position="266"/>
    </location>
</feature>
<dbReference type="Pfam" id="PF03916">
    <property type="entry name" value="NrfD"/>
    <property type="match status" value="1"/>
</dbReference>